<dbReference type="PROSITE" id="PS00584">
    <property type="entry name" value="PFKB_KINASES_2"/>
    <property type="match status" value="1"/>
</dbReference>
<evidence type="ECO:0000259" key="6">
    <source>
        <dbReference type="Pfam" id="PF00294"/>
    </source>
</evidence>
<dbReference type="EC" id="2.7.1.-" evidence="7"/>
<dbReference type="InterPro" id="IPR050306">
    <property type="entry name" value="PfkB_Carbo_kinase"/>
</dbReference>
<comment type="caution">
    <text evidence="7">The sequence shown here is derived from an EMBL/GenBank/DDBJ whole genome shotgun (WGS) entry which is preliminary data.</text>
</comment>
<dbReference type="CDD" id="cd01167">
    <property type="entry name" value="bac_FRK"/>
    <property type="match status" value="1"/>
</dbReference>
<keyword evidence="5" id="KW-0067">ATP-binding</keyword>
<dbReference type="InterPro" id="IPR011611">
    <property type="entry name" value="PfkB_dom"/>
</dbReference>
<protein>
    <submittedName>
        <fullName evidence="7">Carbohydrate kinase</fullName>
        <ecNumber evidence="7">2.7.1.-</ecNumber>
    </submittedName>
</protein>
<evidence type="ECO:0000256" key="5">
    <source>
        <dbReference type="ARBA" id="ARBA00022840"/>
    </source>
</evidence>
<gene>
    <name evidence="7" type="ORF">WAE96_19140</name>
</gene>
<dbReference type="PANTHER" id="PTHR43085">
    <property type="entry name" value="HEXOKINASE FAMILY MEMBER"/>
    <property type="match status" value="1"/>
</dbReference>
<dbReference type="GO" id="GO:0016301">
    <property type="term" value="F:kinase activity"/>
    <property type="evidence" value="ECO:0007669"/>
    <property type="project" value="UniProtKB-KW"/>
</dbReference>
<name>A0ABU8EXU1_9GAMM</name>
<evidence type="ECO:0000256" key="2">
    <source>
        <dbReference type="ARBA" id="ARBA00022679"/>
    </source>
</evidence>
<keyword evidence="2 7" id="KW-0808">Transferase</keyword>
<evidence type="ECO:0000256" key="3">
    <source>
        <dbReference type="ARBA" id="ARBA00022741"/>
    </source>
</evidence>
<proteinExistence type="inferred from homology"/>
<dbReference type="Pfam" id="PF00294">
    <property type="entry name" value="PfkB"/>
    <property type="match status" value="1"/>
</dbReference>
<sequence>MSKVICYGEALIDFLQINQQSQDGVSLSDYRQFPGGAPANAAVALAKLGGKAHFVGQVGDDQFGHFLINSLRHYGVNTDCTLIHKSAPTPLAFVHLDKYGERSFTFMRKDSADLKLRPEEIKSQWFTEASLVHFCSNTLTETNAVNTTKTVLEHASANNLTICFDVNLRANLWPNSALNIALINEFVEKSDVVKFAREEFELLCQNQPEDYINHCFNGNCELLLITNGGDDIEYITKHYRGSISPAKTKVVDTTAGGDGFIGAILYLLSERITLDALLNNENTLKSAIAFASCAGALAVSRQGAFPALPSLNEVDTLFNQQFGALTGAFFREHT</sequence>
<feature type="domain" description="Carbohydrate kinase PfkB" evidence="6">
    <location>
        <begin position="1"/>
        <end position="309"/>
    </location>
</feature>
<dbReference type="EMBL" id="JBAWKS010000002">
    <property type="protein sequence ID" value="MEI4551799.1"/>
    <property type="molecule type" value="Genomic_DNA"/>
</dbReference>
<dbReference type="InterPro" id="IPR029056">
    <property type="entry name" value="Ribokinase-like"/>
</dbReference>
<dbReference type="Proteomes" id="UP001382455">
    <property type="component" value="Unassembled WGS sequence"/>
</dbReference>
<dbReference type="PANTHER" id="PTHR43085:SF1">
    <property type="entry name" value="PSEUDOURIDINE KINASE-RELATED"/>
    <property type="match status" value="1"/>
</dbReference>
<keyword evidence="4 7" id="KW-0418">Kinase</keyword>
<accession>A0ABU8EXU1</accession>
<dbReference type="Gene3D" id="3.40.1190.20">
    <property type="match status" value="1"/>
</dbReference>
<evidence type="ECO:0000256" key="4">
    <source>
        <dbReference type="ARBA" id="ARBA00022777"/>
    </source>
</evidence>
<evidence type="ECO:0000313" key="8">
    <source>
        <dbReference type="Proteomes" id="UP001382455"/>
    </source>
</evidence>
<comment type="similarity">
    <text evidence="1">Belongs to the carbohydrate kinase PfkB family.</text>
</comment>
<keyword evidence="8" id="KW-1185">Reference proteome</keyword>
<evidence type="ECO:0000313" key="7">
    <source>
        <dbReference type="EMBL" id="MEI4551799.1"/>
    </source>
</evidence>
<dbReference type="RefSeq" id="WP_336436712.1">
    <property type="nucleotide sequence ID" value="NZ_JBAWKS010000002.1"/>
</dbReference>
<organism evidence="7 8">
    <name type="scientific">Pseudoalteromonas spongiae</name>
    <dbReference type="NCBI Taxonomy" id="298657"/>
    <lineage>
        <taxon>Bacteria</taxon>
        <taxon>Pseudomonadati</taxon>
        <taxon>Pseudomonadota</taxon>
        <taxon>Gammaproteobacteria</taxon>
        <taxon>Alteromonadales</taxon>
        <taxon>Pseudoalteromonadaceae</taxon>
        <taxon>Pseudoalteromonas</taxon>
    </lineage>
</organism>
<keyword evidence="3" id="KW-0547">Nucleotide-binding</keyword>
<reference evidence="7 8" key="1">
    <citation type="submission" date="2023-12" db="EMBL/GenBank/DDBJ databases">
        <title>Friends and Foes: Symbiotic and Algicidal bacterial influence on Karenia brevis blooms.</title>
        <authorList>
            <person name="Fei C."/>
            <person name="Mohamed A.R."/>
            <person name="Booker A."/>
            <person name="Arshad M."/>
            <person name="Klass S."/>
            <person name="Ahn S."/>
            <person name="Gilbert P.M."/>
            <person name="Heil C.A."/>
            <person name="Martinez J.M."/>
            <person name="Amin S.A."/>
        </authorList>
    </citation>
    <scope>NUCLEOTIDE SEQUENCE [LARGE SCALE GENOMIC DNA]</scope>
    <source>
        <strain evidence="7 8">CE15</strain>
    </source>
</reference>
<evidence type="ECO:0000256" key="1">
    <source>
        <dbReference type="ARBA" id="ARBA00010688"/>
    </source>
</evidence>
<dbReference type="InterPro" id="IPR002173">
    <property type="entry name" value="Carboh/pur_kinase_PfkB_CS"/>
</dbReference>
<dbReference type="SUPFAM" id="SSF53613">
    <property type="entry name" value="Ribokinase-like"/>
    <property type="match status" value="1"/>
</dbReference>